<evidence type="ECO:0000313" key="7">
    <source>
        <dbReference type="EMBL" id="WOO31160.1"/>
    </source>
</evidence>
<comment type="similarity">
    <text evidence="1">Belongs to the GMC oxidoreductase family.</text>
</comment>
<evidence type="ECO:0000256" key="1">
    <source>
        <dbReference type="ARBA" id="ARBA00010790"/>
    </source>
</evidence>
<evidence type="ECO:0000256" key="2">
    <source>
        <dbReference type="ARBA" id="ARBA00022630"/>
    </source>
</evidence>
<protein>
    <submittedName>
        <fullName evidence="7">GMC family oxidoreductase</fullName>
    </submittedName>
</protein>
<dbReference type="InterPro" id="IPR000172">
    <property type="entry name" value="GMC_OxRdtase_N"/>
</dbReference>
<dbReference type="EMBL" id="CP136921">
    <property type="protein sequence ID" value="WOO31160.1"/>
    <property type="molecule type" value="Genomic_DNA"/>
</dbReference>
<dbReference type="InterPro" id="IPR036188">
    <property type="entry name" value="FAD/NAD-bd_sf"/>
</dbReference>
<keyword evidence="8" id="KW-1185">Reference proteome</keyword>
<feature type="domain" description="Glucose-methanol-choline oxidoreductase N-terminal" evidence="5">
    <location>
        <begin position="79"/>
        <end position="297"/>
    </location>
</feature>
<reference evidence="7 8" key="1">
    <citation type="submission" date="2023-03" db="EMBL/GenBank/DDBJ databases">
        <title>Diaphorobacter basophil sp. nov., isolated from a sewage-treatment plant.</title>
        <authorList>
            <person name="Yang K."/>
        </authorList>
    </citation>
    <scope>NUCLEOTIDE SEQUENCE [LARGE SCALE GENOMIC DNA]</scope>
    <source>
        <strain evidence="7 8">Y-1</strain>
    </source>
</reference>
<dbReference type="PANTHER" id="PTHR46056:SF12">
    <property type="entry name" value="LONG-CHAIN-ALCOHOL OXIDASE"/>
    <property type="match status" value="1"/>
</dbReference>
<organism evidence="7 8">
    <name type="scientific">Diaphorobacter limosus</name>
    <dbReference type="NCBI Taxonomy" id="3036128"/>
    <lineage>
        <taxon>Bacteria</taxon>
        <taxon>Pseudomonadati</taxon>
        <taxon>Pseudomonadota</taxon>
        <taxon>Betaproteobacteria</taxon>
        <taxon>Burkholderiales</taxon>
        <taxon>Comamonadaceae</taxon>
        <taxon>Diaphorobacter</taxon>
    </lineage>
</organism>
<proteinExistence type="inferred from homology"/>
<dbReference type="Pfam" id="PF05199">
    <property type="entry name" value="GMC_oxred_C"/>
    <property type="match status" value="1"/>
</dbReference>
<dbReference type="SUPFAM" id="SSF51905">
    <property type="entry name" value="FAD/NAD(P)-binding domain"/>
    <property type="match status" value="1"/>
</dbReference>
<evidence type="ECO:0000259" key="6">
    <source>
        <dbReference type="Pfam" id="PF05199"/>
    </source>
</evidence>
<dbReference type="InterPro" id="IPR007867">
    <property type="entry name" value="GMC_OxRtase_C"/>
</dbReference>
<accession>A0ABZ0J0S3</accession>
<keyword evidence="2" id="KW-0285">Flavoprotein</keyword>
<dbReference type="Pfam" id="PF00732">
    <property type="entry name" value="GMC_oxred_N"/>
    <property type="match status" value="1"/>
</dbReference>
<dbReference type="RefSeq" id="WP_317700638.1">
    <property type="nucleotide sequence ID" value="NZ_CP136921.1"/>
</dbReference>
<keyword evidence="4" id="KW-0560">Oxidoreductase</keyword>
<evidence type="ECO:0000256" key="3">
    <source>
        <dbReference type="ARBA" id="ARBA00022827"/>
    </source>
</evidence>
<dbReference type="Gene3D" id="3.50.50.60">
    <property type="entry name" value="FAD/NAD(P)-binding domain"/>
    <property type="match status" value="2"/>
</dbReference>
<dbReference type="PANTHER" id="PTHR46056">
    <property type="entry name" value="LONG-CHAIN-ALCOHOL OXIDASE"/>
    <property type="match status" value="1"/>
</dbReference>
<keyword evidence="3" id="KW-0274">FAD</keyword>
<evidence type="ECO:0000313" key="8">
    <source>
        <dbReference type="Proteomes" id="UP001303211"/>
    </source>
</evidence>
<evidence type="ECO:0000259" key="5">
    <source>
        <dbReference type="Pfam" id="PF00732"/>
    </source>
</evidence>
<sequence length="529" mass="56554">MALPDIYSEGIASGWKVIDGAKLTAPQTMEADVAIIGSGAGGGVAAEVLALAGLKVLLLEEGALRTSASFKDMDEGRAMRELYQEGGARATSDGAIAVLQGRSVGGSTTVNWTSSFRTPAPTLKFWASECEVVGHSVDEMKPWFEMMEKRLDVMLWEAHNPNNSVLMRGCQKLGWEAHAIPRNVRGCWNSGYCGLGCPVNAKQSTLVSTIPGALKQGATLVHRVRVRQLQHVDGKISGAVGEALREDGRTPSGTLLTIKARHYIAAGGAINTPALLLRSKAPDPHQILGKRSFIHPVVLSLAQMPERIDPFFGAPQSIASDHFQWKDGATGPMGYKLEVPPIFPGIGAGVLNAFGDDLKREMAALAHSNAVLALLRDGFVEQSPGGSVRLADDGSPMLDYDLSDYVWEGARRAWLSMAELQFAAGAEKVRSAHIDARYATSWSDAKRAIAELPLKKFRATLFTAHLMGGCAMSQNPKRGVVDSRGRHHQLANLSVMDGSVFPTSIGANPQLSIFGLTAQNATALAQDLK</sequence>
<feature type="domain" description="Glucose-methanol-choline oxidoreductase C-terminal" evidence="6">
    <location>
        <begin position="386"/>
        <end position="516"/>
    </location>
</feature>
<name>A0ABZ0J0S3_9BURK</name>
<gene>
    <name evidence="7" type="ORF">P4826_12140</name>
</gene>
<dbReference type="Proteomes" id="UP001303211">
    <property type="component" value="Chromosome"/>
</dbReference>
<evidence type="ECO:0000256" key="4">
    <source>
        <dbReference type="ARBA" id="ARBA00023002"/>
    </source>
</evidence>